<keyword evidence="1" id="KW-0732">Signal</keyword>
<evidence type="ECO:0000313" key="4">
    <source>
        <dbReference type="EMBL" id="OTG02801.1"/>
    </source>
</evidence>
<dbReference type="EMBL" id="CM007902">
    <property type="protein sequence ID" value="OTG02801.1"/>
    <property type="molecule type" value="Genomic_DNA"/>
</dbReference>
<keyword evidence="5" id="KW-1185">Reference proteome</keyword>
<dbReference type="InterPro" id="IPR006501">
    <property type="entry name" value="Pectinesterase_inhib_dom"/>
</dbReference>
<dbReference type="Gene3D" id="1.20.140.40">
    <property type="entry name" value="Invertase/pectin methylesterase inhibitor family protein"/>
    <property type="match status" value="1"/>
</dbReference>
<evidence type="ECO:0000256" key="1">
    <source>
        <dbReference type="ARBA" id="ARBA00022729"/>
    </source>
</evidence>
<name>A0A251SYX9_HELAN</name>
<dbReference type="PANTHER" id="PTHR31080">
    <property type="entry name" value="PECTINESTERASE INHIBITOR-LIKE"/>
    <property type="match status" value="1"/>
</dbReference>
<reference evidence="3 5" key="1">
    <citation type="journal article" date="2017" name="Nature">
        <title>The sunflower genome provides insights into oil metabolism, flowering and Asterid evolution.</title>
        <authorList>
            <person name="Badouin H."/>
            <person name="Gouzy J."/>
            <person name="Grassa C.J."/>
            <person name="Murat F."/>
            <person name="Staton S.E."/>
            <person name="Cottret L."/>
            <person name="Lelandais-Briere C."/>
            <person name="Owens G.L."/>
            <person name="Carrere S."/>
            <person name="Mayjonade B."/>
            <person name="Legrand L."/>
            <person name="Gill N."/>
            <person name="Kane N.C."/>
            <person name="Bowers J.E."/>
            <person name="Hubner S."/>
            <person name="Bellec A."/>
            <person name="Berard A."/>
            <person name="Berges H."/>
            <person name="Blanchet N."/>
            <person name="Boniface M.C."/>
            <person name="Brunel D."/>
            <person name="Catrice O."/>
            <person name="Chaidir N."/>
            <person name="Claudel C."/>
            <person name="Donnadieu C."/>
            <person name="Faraut T."/>
            <person name="Fievet G."/>
            <person name="Helmstetter N."/>
            <person name="King M."/>
            <person name="Knapp S.J."/>
            <person name="Lai Z."/>
            <person name="Le Paslier M.C."/>
            <person name="Lippi Y."/>
            <person name="Lorenzon L."/>
            <person name="Mandel J.R."/>
            <person name="Marage G."/>
            <person name="Marchand G."/>
            <person name="Marquand E."/>
            <person name="Bret-Mestries E."/>
            <person name="Morien E."/>
            <person name="Nambeesan S."/>
            <person name="Nguyen T."/>
            <person name="Pegot-Espagnet P."/>
            <person name="Pouilly N."/>
            <person name="Raftis F."/>
            <person name="Sallet E."/>
            <person name="Schiex T."/>
            <person name="Thomas J."/>
            <person name="Vandecasteele C."/>
            <person name="Vares D."/>
            <person name="Vear F."/>
            <person name="Vautrin S."/>
            <person name="Crespi M."/>
            <person name="Mangin B."/>
            <person name="Burke J.M."/>
            <person name="Salse J."/>
            <person name="Munos S."/>
            <person name="Vincourt P."/>
            <person name="Rieseberg L.H."/>
            <person name="Langlade N.B."/>
        </authorList>
    </citation>
    <scope>NUCLEOTIDE SEQUENCE [LARGE SCALE GENOMIC DNA]</scope>
    <source>
        <strain evidence="5">cv. SF193</strain>
        <tissue evidence="3">Leaves</tissue>
    </source>
</reference>
<accession>A0A251SYX9</accession>
<reference evidence="3" key="3">
    <citation type="submission" date="2020-06" db="EMBL/GenBank/DDBJ databases">
        <title>Helianthus annuus Genome sequencing and assembly Release 2.</title>
        <authorList>
            <person name="Gouzy J."/>
            <person name="Langlade N."/>
            <person name="Munos S."/>
        </authorList>
    </citation>
    <scope>NUCLEOTIDE SEQUENCE</scope>
    <source>
        <tissue evidence="3">Leaves</tissue>
    </source>
</reference>
<dbReference type="InterPro" id="IPR051955">
    <property type="entry name" value="PME_Inhibitor"/>
</dbReference>
<dbReference type="EC" id="3.1.1.11" evidence="3"/>
<dbReference type="AlphaFoldDB" id="A0A251SYX9"/>
<dbReference type="GO" id="GO:0009827">
    <property type="term" value="P:plant-type cell wall modification"/>
    <property type="evidence" value="ECO:0000318"/>
    <property type="project" value="GO_Central"/>
</dbReference>
<dbReference type="SMART" id="SM00856">
    <property type="entry name" value="PMEI"/>
    <property type="match status" value="1"/>
</dbReference>
<evidence type="ECO:0000313" key="3">
    <source>
        <dbReference type="EMBL" id="KAF5774913.1"/>
    </source>
</evidence>
<dbReference type="InterPro" id="IPR035513">
    <property type="entry name" value="Invertase/methylesterase_inhib"/>
</dbReference>
<keyword evidence="3" id="KW-0378">Hydrolase</keyword>
<proteinExistence type="predicted"/>
<protein>
    <submittedName>
        <fullName evidence="3 4">Pectinesterase</fullName>
        <ecNumber evidence="3">3.1.1.11</ecNumber>
    </submittedName>
</protein>
<dbReference type="PANTHER" id="PTHR31080:SF173">
    <property type="entry name" value="PECTINESTERASE"/>
    <property type="match status" value="1"/>
</dbReference>
<organism evidence="4 5">
    <name type="scientific">Helianthus annuus</name>
    <name type="common">Common sunflower</name>
    <dbReference type="NCBI Taxonomy" id="4232"/>
    <lineage>
        <taxon>Eukaryota</taxon>
        <taxon>Viridiplantae</taxon>
        <taxon>Streptophyta</taxon>
        <taxon>Embryophyta</taxon>
        <taxon>Tracheophyta</taxon>
        <taxon>Spermatophyta</taxon>
        <taxon>Magnoliopsida</taxon>
        <taxon>eudicotyledons</taxon>
        <taxon>Gunneridae</taxon>
        <taxon>Pentapetalae</taxon>
        <taxon>asterids</taxon>
        <taxon>campanulids</taxon>
        <taxon>Asterales</taxon>
        <taxon>Asteraceae</taxon>
        <taxon>Asteroideae</taxon>
        <taxon>Heliantheae alliance</taxon>
        <taxon>Heliantheae</taxon>
        <taxon>Helianthus</taxon>
    </lineage>
</organism>
<dbReference type="Proteomes" id="UP000215914">
    <property type="component" value="Chromosome 13"/>
</dbReference>
<dbReference type="GO" id="GO:0004857">
    <property type="term" value="F:enzyme inhibitor activity"/>
    <property type="evidence" value="ECO:0000318"/>
    <property type="project" value="GO_Central"/>
</dbReference>
<reference evidence="4" key="2">
    <citation type="submission" date="2017-02" db="EMBL/GenBank/DDBJ databases">
        <title>Sunflower complete genome.</title>
        <authorList>
            <person name="Langlade N."/>
            <person name="Munos S."/>
        </authorList>
    </citation>
    <scope>NUCLEOTIDE SEQUENCE [LARGE SCALE GENOMIC DNA]</scope>
    <source>
        <tissue evidence="4">Leaves</tissue>
    </source>
</reference>
<dbReference type="Gramene" id="mRNA:HanXRQr2_Chr13g0606171">
    <property type="protein sequence ID" value="CDS:HanXRQr2_Chr13g0606171.1"/>
    <property type="gene ID" value="HanXRQr2_Chr13g0606171"/>
</dbReference>
<dbReference type="EMBL" id="MNCJ02000328">
    <property type="protein sequence ID" value="KAF5774913.1"/>
    <property type="molecule type" value="Genomic_DNA"/>
</dbReference>
<evidence type="ECO:0000313" key="5">
    <source>
        <dbReference type="Proteomes" id="UP000215914"/>
    </source>
</evidence>
<dbReference type="OMA" id="HTKRNTE"/>
<dbReference type="InParanoid" id="A0A251SYX9"/>
<dbReference type="SUPFAM" id="SSF101148">
    <property type="entry name" value="Plant invertase/pectin methylesterase inhibitor"/>
    <property type="match status" value="1"/>
</dbReference>
<dbReference type="Pfam" id="PF04043">
    <property type="entry name" value="PMEI"/>
    <property type="match status" value="1"/>
</dbReference>
<feature type="domain" description="Pectinesterase inhibitor" evidence="2">
    <location>
        <begin position="51"/>
        <end position="208"/>
    </location>
</feature>
<dbReference type="GO" id="GO:0009505">
    <property type="term" value="C:plant-type cell wall"/>
    <property type="evidence" value="ECO:0000318"/>
    <property type="project" value="GO_Central"/>
</dbReference>
<sequence>MPSLPIYSDPFFSHIFIPLERESRERKMRERKRYMWLPFLIFSLAITPTRSNTLFIYKSCHTTLYPELCYLYLSRFATRIGTSPRLLAQTALAATLSTTRTTSKQLITYTKTHKMTRREMSAMKDCLEEIGDSAYELHISMVEMGKVRSGSDFLFNMNSIETWVSAALTDDDTCTDGFSDKRMNAEVKIMVRKHVLNIAHLASIALSFVNNYAKG</sequence>
<gene>
    <name evidence="4" type="ORF">HannXRQ_Chr13g0417101</name>
    <name evidence="3" type="ORF">HanXRQr2_Chr13g0606171</name>
</gene>
<evidence type="ECO:0000259" key="2">
    <source>
        <dbReference type="SMART" id="SM00856"/>
    </source>
</evidence>
<dbReference type="CDD" id="cd15798">
    <property type="entry name" value="PMEI-like_3"/>
    <property type="match status" value="1"/>
</dbReference>
<dbReference type="NCBIfam" id="TIGR01614">
    <property type="entry name" value="PME_inhib"/>
    <property type="match status" value="1"/>
</dbReference>
<dbReference type="GO" id="GO:0030599">
    <property type="term" value="F:pectinesterase activity"/>
    <property type="evidence" value="ECO:0007669"/>
    <property type="project" value="UniProtKB-EC"/>
</dbReference>